<dbReference type="EMBL" id="JYDO01000008">
    <property type="protein sequence ID" value="KRZ79051.1"/>
    <property type="molecule type" value="Genomic_DNA"/>
</dbReference>
<evidence type="ECO:0000313" key="10">
    <source>
        <dbReference type="EMBL" id="KRZ79051.1"/>
    </source>
</evidence>
<keyword evidence="4" id="KW-0116">cAMP-binding</keyword>
<feature type="domain" description="Cyclic nucleotide-binding" evidence="9">
    <location>
        <begin position="192"/>
        <end position="307"/>
    </location>
</feature>
<evidence type="ECO:0000256" key="5">
    <source>
        <dbReference type="ARBA" id="ARBA00022737"/>
    </source>
</evidence>
<feature type="domain" description="Cyclic nucleotide-binding" evidence="9">
    <location>
        <begin position="310"/>
        <end position="431"/>
    </location>
</feature>
<dbReference type="AlphaFoldDB" id="A0A0V1N4Y0"/>
<feature type="region of interest" description="Disordered" evidence="8">
    <location>
        <begin position="121"/>
        <end position="178"/>
    </location>
</feature>
<dbReference type="PROSITE" id="PS00888">
    <property type="entry name" value="CNMP_BINDING_1"/>
    <property type="match status" value="2"/>
</dbReference>
<comment type="caution">
    <text evidence="10">The sequence shown here is derived from an EMBL/GenBank/DDBJ whole genome shotgun (WGS) entry which is preliminary data.</text>
</comment>
<dbReference type="InterPro" id="IPR050503">
    <property type="entry name" value="cAMP-dep_PK_reg_su-like"/>
</dbReference>
<keyword evidence="10" id="KW-0808">Transferase</keyword>
<evidence type="ECO:0000256" key="3">
    <source>
        <dbReference type="ARBA" id="ARBA00022553"/>
    </source>
</evidence>
<dbReference type="PANTHER" id="PTHR11635">
    <property type="entry name" value="CAMP-DEPENDENT PROTEIN KINASE REGULATORY CHAIN"/>
    <property type="match status" value="1"/>
</dbReference>
<dbReference type="SUPFAM" id="SSF47391">
    <property type="entry name" value="Dimerization-anchoring domain of cAMP-dependent PK regulatory subunit"/>
    <property type="match status" value="1"/>
</dbReference>
<dbReference type="SMART" id="SM00100">
    <property type="entry name" value="cNMP"/>
    <property type="match status" value="2"/>
</dbReference>
<dbReference type="InterPro" id="IPR003117">
    <property type="entry name" value="cAMP_dep_PK_reg_su_I/II_a/b"/>
</dbReference>
<evidence type="ECO:0000313" key="11">
    <source>
        <dbReference type="Proteomes" id="UP000054843"/>
    </source>
</evidence>
<dbReference type="GO" id="GO:0030552">
    <property type="term" value="F:cAMP binding"/>
    <property type="evidence" value="ECO:0007669"/>
    <property type="project" value="UniProtKB-KW"/>
</dbReference>
<dbReference type="GO" id="GO:0045595">
    <property type="term" value="P:regulation of cell differentiation"/>
    <property type="evidence" value="ECO:0007669"/>
    <property type="project" value="UniProtKB-ARBA"/>
</dbReference>
<name>A0A0V1N4Y0_9BILA</name>
<keyword evidence="6" id="KW-0547">Nucleotide-binding</keyword>
<accession>A0A0V1N4Y0</accession>
<dbReference type="InterPro" id="IPR018488">
    <property type="entry name" value="cNMP-bd_CS"/>
</dbReference>
<dbReference type="GO" id="GO:0005952">
    <property type="term" value="C:cAMP-dependent protein kinase complex"/>
    <property type="evidence" value="ECO:0007669"/>
    <property type="project" value="InterPro"/>
</dbReference>
<keyword evidence="5" id="KW-0677">Repeat</keyword>
<dbReference type="Pfam" id="PF00027">
    <property type="entry name" value="cNMP_binding"/>
    <property type="match status" value="2"/>
</dbReference>
<comment type="similarity">
    <text evidence="1">Belongs to the cAMP-dependent kinase regulatory chain family.</text>
</comment>
<keyword evidence="10" id="KW-0418">Kinase</keyword>
<keyword evidence="11" id="KW-1185">Reference proteome</keyword>
<dbReference type="PANTHER" id="PTHR11635:SF152">
    <property type="entry name" value="CAMP-DEPENDENT PROTEIN KINASE TYPE I REGULATORY SUBUNIT-RELATED"/>
    <property type="match status" value="1"/>
</dbReference>
<dbReference type="Gene3D" id="1.20.890.10">
    <property type="entry name" value="cAMP-dependent protein kinase regulatory subunit, dimerization-anchoring domain"/>
    <property type="match status" value="1"/>
</dbReference>
<dbReference type="PROSITE" id="PS00889">
    <property type="entry name" value="CNMP_BINDING_2"/>
    <property type="match status" value="2"/>
</dbReference>
<dbReference type="GO" id="GO:0004862">
    <property type="term" value="F:cAMP-dependent protein kinase inhibitor activity"/>
    <property type="evidence" value="ECO:0007669"/>
    <property type="project" value="TreeGrafter"/>
</dbReference>
<dbReference type="Proteomes" id="UP000054843">
    <property type="component" value="Unassembled WGS sequence"/>
</dbReference>
<feature type="compositionally biased region" description="Polar residues" evidence="8">
    <location>
        <begin position="146"/>
        <end position="169"/>
    </location>
</feature>
<dbReference type="GO" id="GO:0034236">
    <property type="term" value="F:protein kinase A catalytic subunit binding"/>
    <property type="evidence" value="ECO:0007669"/>
    <property type="project" value="TreeGrafter"/>
</dbReference>
<dbReference type="GO" id="GO:0016301">
    <property type="term" value="F:kinase activity"/>
    <property type="evidence" value="ECO:0007669"/>
    <property type="project" value="UniProtKB-KW"/>
</dbReference>
<keyword evidence="7" id="KW-0114">cAMP</keyword>
<dbReference type="GO" id="GO:0005829">
    <property type="term" value="C:cytosol"/>
    <property type="evidence" value="ECO:0007669"/>
    <property type="project" value="TreeGrafter"/>
</dbReference>
<dbReference type="CDD" id="cd00038">
    <property type="entry name" value="CAP_ED"/>
    <property type="match status" value="2"/>
</dbReference>
<dbReference type="InterPro" id="IPR000595">
    <property type="entry name" value="cNMP-bd_dom"/>
</dbReference>
<evidence type="ECO:0000256" key="1">
    <source>
        <dbReference type="ARBA" id="ARBA00005753"/>
    </source>
</evidence>
<sequence length="436" mass="49124">MSHQSAWARLCEDYLERHNISDLIKRALVRLCIAQPDDPVAFLSHYFQLLEKGENGFPEGEPLRKWFHHVSRSDVLFEKRRRRTVRVCLCVVCVCVHVRLVCKRPMGNKLRKQVGTVVVGKRHSDGAGPLPTEQAPSNKPPPTVVIQESSGDTSALPQQGTTAATSAESNKVVPKDEETKKALEKAMCQNVLFAHLDENEKKDIFNAMFPVEANAGEVIIQQGDEGDNFYVIDSGEVEVFVNNKSVTTIKENGSFGELALIYGTPRAATVLAKTRVKLWALDRDTYRRILMGSTIRKRKQYEEFLSKVKILEDLDKWERLTVADALEPVTFEKGTHIVEQGQPGDNFFIILEGEAEVYQKRSEDSKPELVGHLNPSEYFGEIALLLDRPRAATVVAKTALKCAKLDRARFERVMGPCSEILKRNILNYNSYVNLLT</sequence>
<dbReference type="Gene3D" id="2.60.120.10">
    <property type="entry name" value="Jelly Rolls"/>
    <property type="match status" value="2"/>
</dbReference>
<evidence type="ECO:0000256" key="7">
    <source>
        <dbReference type="ARBA" id="ARBA00023149"/>
    </source>
</evidence>
<proteinExistence type="inferred from homology"/>
<dbReference type="GO" id="GO:0010628">
    <property type="term" value="P:positive regulation of gene expression"/>
    <property type="evidence" value="ECO:0007669"/>
    <property type="project" value="UniProtKB-ARBA"/>
</dbReference>
<protein>
    <recommendedName>
        <fullName evidence="2">cAMP-dependent protein kinase regulatory subunit</fullName>
    </recommendedName>
</protein>
<evidence type="ECO:0000256" key="6">
    <source>
        <dbReference type="ARBA" id="ARBA00022741"/>
    </source>
</evidence>
<dbReference type="PROSITE" id="PS50042">
    <property type="entry name" value="CNMP_BINDING_3"/>
    <property type="match status" value="2"/>
</dbReference>
<dbReference type="SMART" id="SM00394">
    <property type="entry name" value="RIIa"/>
    <property type="match status" value="1"/>
</dbReference>
<organism evidence="10 11">
    <name type="scientific">Trichinella papuae</name>
    <dbReference type="NCBI Taxonomy" id="268474"/>
    <lineage>
        <taxon>Eukaryota</taxon>
        <taxon>Metazoa</taxon>
        <taxon>Ecdysozoa</taxon>
        <taxon>Nematoda</taxon>
        <taxon>Enoplea</taxon>
        <taxon>Dorylaimia</taxon>
        <taxon>Trichinellida</taxon>
        <taxon>Trichinellidae</taxon>
        <taxon>Trichinella</taxon>
    </lineage>
</organism>
<dbReference type="FunFam" id="2.60.120.10:FF:000120">
    <property type="entry name" value="cAMP-dependent protein kinase regulatory subunit"/>
    <property type="match status" value="1"/>
</dbReference>
<evidence type="ECO:0000256" key="2">
    <source>
        <dbReference type="ARBA" id="ARBA00020355"/>
    </source>
</evidence>
<reference evidence="10 11" key="1">
    <citation type="submission" date="2015-01" db="EMBL/GenBank/DDBJ databases">
        <title>Evolution of Trichinella species and genotypes.</title>
        <authorList>
            <person name="Korhonen P.K."/>
            <person name="Edoardo P."/>
            <person name="Giuseppe L.R."/>
            <person name="Gasser R.B."/>
        </authorList>
    </citation>
    <scope>NUCLEOTIDE SEQUENCE [LARGE SCALE GENOMIC DNA]</scope>
    <source>
        <strain evidence="10">ISS1980</strain>
    </source>
</reference>
<keyword evidence="3" id="KW-0597">Phosphoprotein</keyword>
<evidence type="ECO:0000256" key="8">
    <source>
        <dbReference type="SAM" id="MobiDB-lite"/>
    </source>
</evidence>
<evidence type="ECO:0000256" key="4">
    <source>
        <dbReference type="ARBA" id="ARBA00022566"/>
    </source>
</evidence>
<dbReference type="CDD" id="cd12097">
    <property type="entry name" value="DD_RI_PKA"/>
    <property type="match status" value="1"/>
</dbReference>
<dbReference type="GO" id="GO:0007611">
    <property type="term" value="P:learning or memory"/>
    <property type="evidence" value="ECO:0007669"/>
    <property type="project" value="UniProtKB-ARBA"/>
</dbReference>
<evidence type="ECO:0000259" key="9">
    <source>
        <dbReference type="PROSITE" id="PS50042"/>
    </source>
</evidence>
<dbReference type="PRINTS" id="PR00103">
    <property type="entry name" value="CAMPKINASE"/>
</dbReference>
<dbReference type="InterPro" id="IPR018490">
    <property type="entry name" value="cNMP-bd_dom_sf"/>
</dbReference>
<dbReference type="Pfam" id="PF02197">
    <property type="entry name" value="RIIa"/>
    <property type="match status" value="1"/>
</dbReference>
<dbReference type="SUPFAM" id="SSF51206">
    <property type="entry name" value="cAMP-binding domain-like"/>
    <property type="match status" value="2"/>
</dbReference>
<dbReference type="InterPro" id="IPR014710">
    <property type="entry name" value="RmlC-like_jellyroll"/>
</dbReference>
<dbReference type="FunFam" id="2.60.120.10:FF:000006">
    <property type="entry name" value="cAMP-dependent protein kinase type I-alpha regulatory subunit"/>
    <property type="match status" value="1"/>
</dbReference>
<gene>
    <name evidence="10" type="ORF">T10_7284</name>
</gene>